<evidence type="ECO:0000313" key="3">
    <source>
        <dbReference type="Proteomes" id="UP001153387"/>
    </source>
</evidence>
<dbReference type="AlphaFoldDB" id="A0A9X4QLS5"/>
<dbReference type="EMBL" id="JAPDHZ010000002">
    <property type="protein sequence ID" value="MDG0790626.1"/>
    <property type="molecule type" value="Genomic_DNA"/>
</dbReference>
<comment type="caution">
    <text evidence="2">The sequence shown here is derived from an EMBL/GenBank/DDBJ whole genome shotgun (WGS) entry which is preliminary data.</text>
</comment>
<name>A0A9X4QLS5_9BACL</name>
<gene>
    <name evidence="2" type="ORF">OMP38_06975</name>
</gene>
<proteinExistence type="predicted"/>
<dbReference type="Proteomes" id="UP001153387">
    <property type="component" value="Unassembled WGS sequence"/>
</dbReference>
<evidence type="ECO:0000313" key="2">
    <source>
        <dbReference type="EMBL" id="MDG0790626.1"/>
    </source>
</evidence>
<reference evidence="2 3" key="1">
    <citation type="submission" date="2022-10" db="EMBL/GenBank/DDBJ databases">
        <title>Comparative genomic analysis of Cohnella hashimotonis sp. nov., isolated from the International Space Station.</title>
        <authorList>
            <person name="Simpson A."/>
            <person name="Venkateswaran K."/>
        </authorList>
    </citation>
    <scope>NUCLEOTIDE SEQUENCE [LARGE SCALE GENOMIC DNA]</scope>
    <source>
        <strain evidence="2 3">DSM 18997</strain>
    </source>
</reference>
<protein>
    <submittedName>
        <fullName evidence="2">Uncharacterized protein</fullName>
    </submittedName>
</protein>
<feature type="region of interest" description="Disordered" evidence="1">
    <location>
        <begin position="1"/>
        <end position="22"/>
    </location>
</feature>
<accession>A0A9X4QLS5</accession>
<sequence>MPDDSGIAVEEPSGSASFDGDGESVDGVAVPVGSALGVASFVLVSTELSEGAAEADAVSVTAGGAALCCLSVPMISSAFHITTATTAPAISHLPIFISISLPILLN</sequence>
<evidence type="ECO:0000256" key="1">
    <source>
        <dbReference type="SAM" id="MobiDB-lite"/>
    </source>
</evidence>
<keyword evidence="3" id="KW-1185">Reference proteome</keyword>
<organism evidence="2 3">
    <name type="scientific">Cohnella ginsengisoli</name>
    <dbReference type="NCBI Taxonomy" id="425004"/>
    <lineage>
        <taxon>Bacteria</taxon>
        <taxon>Bacillati</taxon>
        <taxon>Bacillota</taxon>
        <taxon>Bacilli</taxon>
        <taxon>Bacillales</taxon>
        <taxon>Paenibacillaceae</taxon>
        <taxon>Cohnella</taxon>
    </lineage>
</organism>
<dbReference type="RefSeq" id="WP_277565244.1">
    <property type="nucleotide sequence ID" value="NZ_JAPDHZ010000002.1"/>
</dbReference>